<feature type="transmembrane region" description="Helical" evidence="7">
    <location>
        <begin position="372"/>
        <end position="396"/>
    </location>
</feature>
<evidence type="ECO:0000313" key="10">
    <source>
        <dbReference type="EMBL" id="MBD2767652.1"/>
    </source>
</evidence>
<evidence type="ECO:0000259" key="8">
    <source>
        <dbReference type="Pfam" id="PF02687"/>
    </source>
</evidence>
<dbReference type="InterPro" id="IPR003838">
    <property type="entry name" value="ABC3_permease_C"/>
</dbReference>
<dbReference type="GO" id="GO:0044874">
    <property type="term" value="P:lipoprotein localization to outer membrane"/>
    <property type="evidence" value="ECO:0007669"/>
    <property type="project" value="TreeGrafter"/>
</dbReference>
<evidence type="ECO:0000256" key="3">
    <source>
        <dbReference type="ARBA" id="ARBA00022475"/>
    </source>
</evidence>
<reference evidence="10" key="1">
    <citation type="submission" date="2020-09" db="EMBL/GenBank/DDBJ databases">
        <authorList>
            <person name="Kim M.K."/>
        </authorList>
    </citation>
    <scope>NUCLEOTIDE SEQUENCE</scope>
    <source>
        <strain evidence="10">BT664</strain>
    </source>
</reference>
<feature type="domain" description="MacB-like periplasmic core" evidence="9">
    <location>
        <begin position="27"/>
        <end position="236"/>
    </location>
</feature>
<keyword evidence="3" id="KW-1003">Cell membrane</keyword>
<dbReference type="InterPro" id="IPR025857">
    <property type="entry name" value="MacB_PCD"/>
</dbReference>
<dbReference type="Pfam" id="PF12704">
    <property type="entry name" value="MacB_PCD"/>
    <property type="match status" value="1"/>
</dbReference>
<dbReference type="GO" id="GO:0098797">
    <property type="term" value="C:plasma membrane protein complex"/>
    <property type="evidence" value="ECO:0007669"/>
    <property type="project" value="TreeGrafter"/>
</dbReference>
<keyword evidence="5 7" id="KW-1133">Transmembrane helix</keyword>
<accession>A0A927GIQ1</accession>
<name>A0A927GIQ1_9BACT</name>
<evidence type="ECO:0000256" key="2">
    <source>
        <dbReference type="ARBA" id="ARBA00005236"/>
    </source>
</evidence>
<keyword evidence="6 7" id="KW-0472">Membrane</keyword>
<dbReference type="EMBL" id="JACXAD010000006">
    <property type="protein sequence ID" value="MBD2767652.1"/>
    <property type="molecule type" value="Genomic_DNA"/>
</dbReference>
<gene>
    <name evidence="10" type="ORF">IC235_07080</name>
</gene>
<dbReference type="PANTHER" id="PTHR30489">
    <property type="entry name" value="LIPOPROTEIN-RELEASING SYSTEM TRANSMEMBRANE PROTEIN LOLE"/>
    <property type="match status" value="1"/>
</dbReference>
<feature type="domain" description="ABC3 transporter permease C-terminal" evidence="8">
    <location>
        <begin position="274"/>
        <end position="400"/>
    </location>
</feature>
<keyword evidence="11" id="KW-1185">Reference proteome</keyword>
<comment type="subcellular location">
    <subcellularLocation>
        <location evidence="1">Cell membrane</location>
        <topology evidence="1">Multi-pass membrane protein</topology>
    </subcellularLocation>
</comment>
<evidence type="ECO:0000313" key="11">
    <source>
        <dbReference type="Proteomes" id="UP000612233"/>
    </source>
</evidence>
<keyword evidence="4 7" id="KW-0812">Transmembrane</keyword>
<dbReference type="PANTHER" id="PTHR30489:SF0">
    <property type="entry name" value="LIPOPROTEIN-RELEASING SYSTEM TRANSMEMBRANE PROTEIN LOLE"/>
    <property type="match status" value="1"/>
</dbReference>
<dbReference type="Proteomes" id="UP000612233">
    <property type="component" value="Unassembled WGS sequence"/>
</dbReference>
<feature type="transmembrane region" description="Helical" evidence="7">
    <location>
        <begin position="273"/>
        <end position="297"/>
    </location>
</feature>
<evidence type="ECO:0000256" key="1">
    <source>
        <dbReference type="ARBA" id="ARBA00004651"/>
    </source>
</evidence>
<sequence length="407" mass="45658">MNVARYISHKIDGGADSGSFTSSVTKIAIISIAMGLAVMVVSFAILQGFRNEIQNKIFSFGAHLQISRYDTNNSLEVAPIAGPRLVKQLHQVPEVKSTQPFAVKTAIIKTKEEVLGVVLKGISETDGLSPMRQNLQAGKFMSFPDSAASDDVLLSRKVANKLRLAVGDKALFYFIQSPPRIRQFRVSGIYSTGLDEFDDVYVIGDIRQIRELNSPAWPDSLVGGMEVMLRDFTALDTTYEHLYEHLPYDLKIDKVTEQYAQLFDWLKLLNRNVIIFLILIIFVATFNMVATIFIMILERTNMIGILKALGSTDNQIRQIFFFRGLSLTVRGMLIGNVIAVGFCAVQYYFHLIPLDPENYYMDRVPISWDPRMLLLLNVATFGASLLAVLIPTYLIARIKPVVAIKFD</sequence>
<dbReference type="Pfam" id="PF02687">
    <property type="entry name" value="FtsX"/>
    <property type="match status" value="1"/>
</dbReference>
<comment type="similarity">
    <text evidence="2">Belongs to the ABC-4 integral membrane protein family. LolC/E subfamily.</text>
</comment>
<protein>
    <submittedName>
        <fullName evidence="10">ABC transporter permease</fullName>
    </submittedName>
</protein>
<feature type="transmembrane region" description="Helical" evidence="7">
    <location>
        <begin position="27"/>
        <end position="49"/>
    </location>
</feature>
<organism evidence="10 11">
    <name type="scientific">Hymenobacter montanus</name>
    <dbReference type="NCBI Taxonomy" id="2771359"/>
    <lineage>
        <taxon>Bacteria</taxon>
        <taxon>Pseudomonadati</taxon>
        <taxon>Bacteroidota</taxon>
        <taxon>Cytophagia</taxon>
        <taxon>Cytophagales</taxon>
        <taxon>Hymenobacteraceae</taxon>
        <taxon>Hymenobacter</taxon>
    </lineage>
</organism>
<dbReference type="InterPro" id="IPR051447">
    <property type="entry name" value="Lipoprotein-release_system"/>
</dbReference>
<dbReference type="RefSeq" id="WP_191004473.1">
    <property type="nucleotide sequence ID" value="NZ_JACXAD010000006.1"/>
</dbReference>
<evidence type="ECO:0000256" key="4">
    <source>
        <dbReference type="ARBA" id="ARBA00022692"/>
    </source>
</evidence>
<evidence type="ECO:0000256" key="7">
    <source>
        <dbReference type="SAM" id="Phobius"/>
    </source>
</evidence>
<proteinExistence type="inferred from homology"/>
<evidence type="ECO:0000256" key="6">
    <source>
        <dbReference type="ARBA" id="ARBA00023136"/>
    </source>
</evidence>
<comment type="caution">
    <text evidence="10">The sequence shown here is derived from an EMBL/GenBank/DDBJ whole genome shotgun (WGS) entry which is preliminary data.</text>
</comment>
<feature type="transmembrane region" description="Helical" evidence="7">
    <location>
        <begin position="333"/>
        <end position="352"/>
    </location>
</feature>
<evidence type="ECO:0000259" key="9">
    <source>
        <dbReference type="Pfam" id="PF12704"/>
    </source>
</evidence>
<dbReference type="AlphaFoldDB" id="A0A927GIQ1"/>
<evidence type="ECO:0000256" key="5">
    <source>
        <dbReference type="ARBA" id="ARBA00022989"/>
    </source>
</evidence>